<dbReference type="Proteomes" id="UP001230188">
    <property type="component" value="Unassembled WGS sequence"/>
</dbReference>
<dbReference type="SUPFAM" id="SSF56784">
    <property type="entry name" value="HAD-like"/>
    <property type="match status" value="1"/>
</dbReference>
<name>A0AAD7UQE1_9STRA</name>
<dbReference type="Pfam" id="PF00702">
    <property type="entry name" value="Hydrolase"/>
    <property type="match status" value="1"/>
</dbReference>
<evidence type="ECO:0000313" key="2">
    <source>
        <dbReference type="Proteomes" id="UP001230188"/>
    </source>
</evidence>
<dbReference type="PANTHER" id="PTHR47438">
    <property type="entry name" value="PHOSPHATE METABOLISM PROTEIN 8-RELATED"/>
    <property type="match status" value="1"/>
</dbReference>
<dbReference type="InterPro" id="IPR052791">
    <property type="entry name" value="SSM1_domain"/>
</dbReference>
<keyword evidence="2" id="KW-1185">Reference proteome</keyword>
<dbReference type="InterPro" id="IPR023214">
    <property type="entry name" value="HAD_sf"/>
</dbReference>
<comment type="caution">
    <text evidence="1">The sequence shown here is derived from an EMBL/GenBank/DDBJ whole genome shotgun (WGS) entry which is preliminary data.</text>
</comment>
<evidence type="ECO:0000313" key="1">
    <source>
        <dbReference type="EMBL" id="KAJ8613431.1"/>
    </source>
</evidence>
<dbReference type="Gene3D" id="1.10.150.450">
    <property type="match status" value="1"/>
</dbReference>
<dbReference type="AlphaFoldDB" id="A0AAD7UQE1"/>
<dbReference type="Gene3D" id="3.40.50.1000">
    <property type="entry name" value="HAD superfamily/HAD-like"/>
    <property type="match status" value="1"/>
</dbReference>
<dbReference type="PANTHER" id="PTHR47438:SF1">
    <property type="entry name" value="PHOSPHATE METABOLISM PROTEIN 8-RELATED"/>
    <property type="match status" value="1"/>
</dbReference>
<dbReference type="GO" id="GO:0006206">
    <property type="term" value="P:pyrimidine nucleobase metabolic process"/>
    <property type="evidence" value="ECO:0007669"/>
    <property type="project" value="TreeGrafter"/>
</dbReference>
<dbReference type="InterPro" id="IPR036412">
    <property type="entry name" value="HAD-like_sf"/>
</dbReference>
<dbReference type="GO" id="GO:0009166">
    <property type="term" value="P:nucleotide catabolic process"/>
    <property type="evidence" value="ECO:0007669"/>
    <property type="project" value="TreeGrafter"/>
</dbReference>
<proteinExistence type="predicted"/>
<sequence>MAGLFAIEDVSTVFIDCDDCLYQNNWKTARKITASIAAYTEKLGVGRERAYSLYKKWGTCLKGLLEEGIIDQAGVEDFLIKVHEIDYSDIGRDARLRGVLRNVLSLKPTWVFTASAREHAQRCLDAVGIADLPWRGIIDTRDCDLETKHAASSFDAAMRIAGATDPETCLFADDSKKNVVAAKQKGWKTVLVGFYDRDTGDRIHCPEADAHISSLHDLGPLLGIPPLPDRHGG</sequence>
<protein>
    <submittedName>
        <fullName evidence="1">Uncharacterized protein</fullName>
    </submittedName>
</protein>
<organism evidence="1 2">
    <name type="scientific">Chrysophaeum taylorii</name>
    <dbReference type="NCBI Taxonomy" id="2483200"/>
    <lineage>
        <taxon>Eukaryota</taxon>
        <taxon>Sar</taxon>
        <taxon>Stramenopiles</taxon>
        <taxon>Ochrophyta</taxon>
        <taxon>Pelagophyceae</taxon>
        <taxon>Pelagomonadales</taxon>
        <taxon>Pelagomonadaceae</taxon>
        <taxon>Chrysophaeum</taxon>
    </lineage>
</organism>
<dbReference type="EMBL" id="JAQMWT010000029">
    <property type="protein sequence ID" value="KAJ8613431.1"/>
    <property type="molecule type" value="Genomic_DNA"/>
</dbReference>
<reference evidence="1" key="1">
    <citation type="submission" date="2023-01" db="EMBL/GenBank/DDBJ databases">
        <title>Metagenome sequencing of chrysophaentin producing Chrysophaeum taylorii.</title>
        <authorList>
            <person name="Davison J."/>
            <person name="Bewley C."/>
        </authorList>
    </citation>
    <scope>NUCLEOTIDE SEQUENCE</scope>
    <source>
        <strain evidence="1">NIES-1699</strain>
    </source>
</reference>
<gene>
    <name evidence="1" type="ORF">CTAYLR_002307</name>
</gene>
<dbReference type="GO" id="GO:0008252">
    <property type="term" value="F:nucleotidase activity"/>
    <property type="evidence" value="ECO:0007669"/>
    <property type="project" value="TreeGrafter"/>
</dbReference>
<accession>A0AAD7UQE1</accession>